<dbReference type="InterPro" id="IPR011009">
    <property type="entry name" value="Kinase-like_dom_sf"/>
</dbReference>
<name>A0ABU2ZTS0_9ALTE</name>
<gene>
    <name evidence="1" type="ORF">RM552_14375</name>
</gene>
<protein>
    <submittedName>
        <fullName evidence="1">DUF2252 family protein</fullName>
    </submittedName>
</protein>
<comment type="caution">
    <text evidence="1">The sequence shown here is derived from an EMBL/GenBank/DDBJ whole genome shotgun (WGS) entry which is preliminary data.</text>
</comment>
<proteinExistence type="predicted"/>
<dbReference type="Pfam" id="PF10009">
    <property type="entry name" value="DUF2252"/>
    <property type="match status" value="1"/>
</dbReference>
<reference evidence="1 2" key="1">
    <citation type="submission" date="2023-09" db="EMBL/GenBank/DDBJ databases">
        <authorList>
            <person name="Rey-Velasco X."/>
        </authorList>
    </citation>
    <scope>NUCLEOTIDE SEQUENCE [LARGE SCALE GENOMIC DNA]</scope>
    <source>
        <strain evidence="1 2">P117</strain>
    </source>
</reference>
<accession>A0ABU2ZTS0</accession>
<sequence length="451" mass="50967">MTSRADFLNQQFFLVDGDYPGGKLNKHRKMCNSPFVFLRGSAQIFYADIAAANLALPAALHDVPFTTIMGDCHVSNFGFFTEESSHGDEVVFSLNDFDDACIGHASWDILRFLVSLFLTVDYCDGLKKGLYAGKKNPILEGINPYVDKLQITPDHATQACKQFILSYQQSLVQCMDDKKGSPPFIDKAFEDFASPSCLSKRFEKAKSRAIGGEEFLIKSALSKAVDVNKVALKFMTSKSKFTPLGNSLEAIKGHLSPYFYHDILDIVYRVESGTGSVNMPRLYLLIGPKHEASIAHCHIVEVKQQRTAAPLYYFSNLHAKNTLNPAHLTFKCQRIMQRCQDRYLDEVEFEDAHWLIRSRHHAKVGIDPEHIGFGAKNAEKNGFENYARACAQELAKAHSRNDLIQTLFEEKMHKALELCKQELTDIAIAYAEQVKSDWRWLIEQYPNKATT</sequence>
<dbReference type="PANTHER" id="PTHR39441">
    <property type="entry name" value="DUF2252 DOMAIN-CONTAINING PROTEIN"/>
    <property type="match status" value="1"/>
</dbReference>
<evidence type="ECO:0000313" key="1">
    <source>
        <dbReference type="EMBL" id="MDT0596037.1"/>
    </source>
</evidence>
<keyword evidence="2" id="KW-1185">Reference proteome</keyword>
<dbReference type="PANTHER" id="PTHR39441:SF1">
    <property type="entry name" value="DUF2252 DOMAIN-CONTAINING PROTEIN"/>
    <property type="match status" value="1"/>
</dbReference>
<dbReference type="SUPFAM" id="SSF56112">
    <property type="entry name" value="Protein kinase-like (PK-like)"/>
    <property type="match status" value="1"/>
</dbReference>
<organism evidence="1 2">
    <name type="scientific">Glaciecola petra</name>
    <dbReference type="NCBI Taxonomy" id="3075602"/>
    <lineage>
        <taxon>Bacteria</taxon>
        <taxon>Pseudomonadati</taxon>
        <taxon>Pseudomonadota</taxon>
        <taxon>Gammaproteobacteria</taxon>
        <taxon>Alteromonadales</taxon>
        <taxon>Alteromonadaceae</taxon>
        <taxon>Glaciecola</taxon>
    </lineage>
</organism>
<dbReference type="EMBL" id="JAVRHX010000005">
    <property type="protein sequence ID" value="MDT0596037.1"/>
    <property type="molecule type" value="Genomic_DNA"/>
</dbReference>
<dbReference type="InterPro" id="IPR018721">
    <property type="entry name" value="DUF2252"/>
</dbReference>
<evidence type="ECO:0000313" key="2">
    <source>
        <dbReference type="Proteomes" id="UP001253545"/>
    </source>
</evidence>
<dbReference type="RefSeq" id="WP_311369565.1">
    <property type="nucleotide sequence ID" value="NZ_JAVRHX010000005.1"/>
</dbReference>
<dbReference type="Proteomes" id="UP001253545">
    <property type="component" value="Unassembled WGS sequence"/>
</dbReference>